<name>A0A3S4EZL1_9PEZI</name>
<evidence type="ECO:0000259" key="2">
    <source>
        <dbReference type="PROSITE" id="PS50011"/>
    </source>
</evidence>
<gene>
    <name evidence="3" type="ORF">TT172_LOCUS2803</name>
</gene>
<dbReference type="SUPFAM" id="SSF56112">
    <property type="entry name" value="Protein kinase-like (PK-like)"/>
    <property type="match status" value="1"/>
</dbReference>
<dbReference type="GO" id="GO:0044773">
    <property type="term" value="P:mitotic DNA damage checkpoint signaling"/>
    <property type="evidence" value="ECO:0007669"/>
    <property type="project" value="TreeGrafter"/>
</dbReference>
<organism evidence="3 4">
    <name type="scientific">Thermothielavioides terrestris</name>
    <dbReference type="NCBI Taxonomy" id="2587410"/>
    <lineage>
        <taxon>Eukaryota</taxon>
        <taxon>Fungi</taxon>
        <taxon>Dikarya</taxon>
        <taxon>Ascomycota</taxon>
        <taxon>Pezizomycotina</taxon>
        <taxon>Sordariomycetes</taxon>
        <taxon>Sordariomycetidae</taxon>
        <taxon>Sordariales</taxon>
        <taxon>Chaetomiaceae</taxon>
        <taxon>Thermothielavioides</taxon>
    </lineage>
</organism>
<dbReference type="Proteomes" id="UP000289323">
    <property type="component" value="Unassembled WGS sequence"/>
</dbReference>
<evidence type="ECO:0000256" key="1">
    <source>
        <dbReference type="SAM" id="MobiDB-lite"/>
    </source>
</evidence>
<dbReference type="InterPro" id="IPR008271">
    <property type="entry name" value="Ser/Thr_kinase_AS"/>
</dbReference>
<reference evidence="3 4" key="1">
    <citation type="submission" date="2018-04" db="EMBL/GenBank/DDBJ databases">
        <authorList>
            <person name="Huttner S."/>
            <person name="Dainat J."/>
        </authorList>
    </citation>
    <scope>NUCLEOTIDE SEQUENCE [LARGE SCALE GENOMIC DNA]</scope>
</reference>
<feature type="region of interest" description="Disordered" evidence="1">
    <location>
        <begin position="1"/>
        <end position="24"/>
    </location>
</feature>
<dbReference type="GO" id="GO:0005524">
    <property type="term" value="F:ATP binding"/>
    <property type="evidence" value="ECO:0007669"/>
    <property type="project" value="InterPro"/>
</dbReference>
<proteinExistence type="predicted"/>
<dbReference type="PANTHER" id="PTHR44167:SF24">
    <property type="entry name" value="SERINE_THREONINE-PROTEIN KINASE CHK2"/>
    <property type="match status" value="1"/>
</dbReference>
<dbReference type="GO" id="GO:0004674">
    <property type="term" value="F:protein serine/threonine kinase activity"/>
    <property type="evidence" value="ECO:0007669"/>
    <property type="project" value="TreeGrafter"/>
</dbReference>
<dbReference type="SMART" id="SM00220">
    <property type="entry name" value="S_TKc"/>
    <property type="match status" value="1"/>
</dbReference>
<sequence>MSRPPLLQDLPEDEPWPPVPPDADERALDVEMPELAVSRNSMIYRIKGQPSKVFKFKGGFREYQLQKAAGDCAIPVCGKVIGKLNIGNGRLYFDGFIMDLATPLSAPGAVPPSQRRSIMHQMIHVVERLHTRGIVHGDVKLENMLLDNQGLVRLCDFGEGRYVDEDERVWHGATTMPFESLNRLQRAEESGRDPSPPIVEDDMFGLGLSIWQLHTGETPHGEFADDDIELKERQRKGQTVDVAAVQDPETREIITSLLRMGGARI</sequence>
<dbReference type="PROSITE" id="PS00108">
    <property type="entry name" value="PROTEIN_KINASE_ST"/>
    <property type="match status" value="1"/>
</dbReference>
<feature type="domain" description="Protein kinase" evidence="2">
    <location>
        <begin position="1"/>
        <end position="265"/>
    </location>
</feature>
<dbReference type="PANTHER" id="PTHR44167">
    <property type="entry name" value="OVARIAN-SPECIFIC SERINE/THREONINE-PROTEIN KINASE LOK-RELATED"/>
    <property type="match status" value="1"/>
</dbReference>
<dbReference type="EMBL" id="OUUZ01000004">
    <property type="protein sequence ID" value="SPQ20384.1"/>
    <property type="molecule type" value="Genomic_DNA"/>
</dbReference>
<dbReference type="PROSITE" id="PS50011">
    <property type="entry name" value="PROTEIN_KINASE_DOM"/>
    <property type="match status" value="1"/>
</dbReference>
<accession>A0A3S4EZL1</accession>
<dbReference type="AlphaFoldDB" id="A0A3S4EZL1"/>
<dbReference type="GO" id="GO:0005634">
    <property type="term" value="C:nucleus"/>
    <property type="evidence" value="ECO:0007669"/>
    <property type="project" value="TreeGrafter"/>
</dbReference>
<protein>
    <submittedName>
        <fullName evidence="3">26cc6c07-e138-4580-ae45-ff6587c1c40d</fullName>
    </submittedName>
</protein>
<evidence type="ECO:0000313" key="4">
    <source>
        <dbReference type="Proteomes" id="UP000289323"/>
    </source>
</evidence>
<evidence type="ECO:0000313" key="3">
    <source>
        <dbReference type="EMBL" id="SPQ20384.1"/>
    </source>
</evidence>
<dbReference type="InterPro" id="IPR011009">
    <property type="entry name" value="Kinase-like_dom_sf"/>
</dbReference>
<dbReference type="Gene3D" id="1.10.510.10">
    <property type="entry name" value="Transferase(Phosphotransferase) domain 1"/>
    <property type="match status" value="1"/>
</dbReference>
<dbReference type="InterPro" id="IPR000719">
    <property type="entry name" value="Prot_kinase_dom"/>
</dbReference>
<dbReference type="Pfam" id="PF00069">
    <property type="entry name" value="Pkinase"/>
    <property type="match status" value="1"/>
</dbReference>